<dbReference type="PROSITE" id="PS00411">
    <property type="entry name" value="KINESIN_MOTOR_1"/>
    <property type="match status" value="1"/>
</dbReference>
<evidence type="ECO:0000256" key="2">
    <source>
        <dbReference type="ARBA" id="ARBA00022741"/>
    </source>
</evidence>
<keyword evidence="5 6" id="KW-0505">Motor protein</keyword>
<comment type="caution">
    <text evidence="11">The sequence shown here is derived from an EMBL/GenBank/DDBJ whole genome shotgun (WGS) entry which is preliminary data.</text>
</comment>
<dbReference type="InterPro" id="IPR027417">
    <property type="entry name" value="P-loop_NTPase"/>
</dbReference>
<dbReference type="Proteomes" id="UP001430356">
    <property type="component" value="Unassembled WGS sequence"/>
</dbReference>
<dbReference type="GO" id="GO:0005874">
    <property type="term" value="C:microtubule"/>
    <property type="evidence" value="ECO:0007669"/>
    <property type="project" value="UniProtKB-KW"/>
</dbReference>
<feature type="domain" description="Kinesin motor" evidence="10">
    <location>
        <begin position="14"/>
        <end position="355"/>
    </location>
</feature>
<dbReference type="InterPro" id="IPR001752">
    <property type="entry name" value="Kinesin_motor_dom"/>
</dbReference>
<evidence type="ECO:0000256" key="8">
    <source>
        <dbReference type="SAM" id="Coils"/>
    </source>
</evidence>
<name>A0AAW0F389_9TRYP</name>
<evidence type="ECO:0000256" key="5">
    <source>
        <dbReference type="ARBA" id="ARBA00023175"/>
    </source>
</evidence>
<evidence type="ECO:0000313" key="11">
    <source>
        <dbReference type="EMBL" id="KAK7200634.1"/>
    </source>
</evidence>
<dbReference type="Gene3D" id="3.40.850.10">
    <property type="entry name" value="Kinesin motor domain"/>
    <property type="match status" value="1"/>
</dbReference>
<dbReference type="EMBL" id="JAECZO010000007">
    <property type="protein sequence ID" value="KAK7200634.1"/>
    <property type="molecule type" value="Genomic_DNA"/>
</dbReference>
<reference evidence="11 12" key="1">
    <citation type="journal article" date="2021" name="MBio">
        <title>A New Model Trypanosomatid, Novymonas esmeraldas: Genomic Perception of Its 'Candidatus Pandoraea novymonadis' Endosymbiont.</title>
        <authorList>
            <person name="Zakharova A."/>
            <person name="Saura A."/>
            <person name="Butenko A."/>
            <person name="Podesvova L."/>
            <person name="Warmusova S."/>
            <person name="Kostygov A.Y."/>
            <person name="Nenarokova A."/>
            <person name="Lukes J."/>
            <person name="Opperdoes F.R."/>
            <person name="Yurchenko V."/>
        </authorList>
    </citation>
    <scope>NUCLEOTIDE SEQUENCE [LARGE SCALE GENOMIC DNA]</scope>
    <source>
        <strain evidence="11 12">E262AT.01</strain>
    </source>
</reference>
<keyword evidence="12" id="KW-1185">Reference proteome</keyword>
<keyword evidence="4 8" id="KW-0175">Coiled coil</keyword>
<dbReference type="SUPFAM" id="SSF52540">
    <property type="entry name" value="P-loop containing nucleoside triphosphate hydrolases"/>
    <property type="match status" value="1"/>
</dbReference>
<dbReference type="SMART" id="SM00129">
    <property type="entry name" value="KISc"/>
    <property type="match status" value="1"/>
</dbReference>
<keyword evidence="2 6" id="KW-0547">Nucleotide-binding</keyword>
<dbReference type="InterPro" id="IPR019821">
    <property type="entry name" value="Kinesin_motor_CS"/>
</dbReference>
<dbReference type="GO" id="GO:0007018">
    <property type="term" value="P:microtubule-based movement"/>
    <property type="evidence" value="ECO:0007669"/>
    <property type="project" value="InterPro"/>
</dbReference>
<evidence type="ECO:0000259" key="10">
    <source>
        <dbReference type="PROSITE" id="PS50067"/>
    </source>
</evidence>
<dbReference type="PRINTS" id="PR00380">
    <property type="entry name" value="KINESINHEAVY"/>
</dbReference>
<evidence type="ECO:0000256" key="6">
    <source>
        <dbReference type="PROSITE-ProRule" id="PRU00283"/>
    </source>
</evidence>
<evidence type="ECO:0000256" key="4">
    <source>
        <dbReference type="ARBA" id="ARBA00023054"/>
    </source>
</evidence>
<evidence type="ECO:0000313" key="12">
    <source>
        <dbReference type="Proteomes" id="UP001430356"/>
    </source>
</evidence>
<proteinExistence type="inferred from homology"/>
<dbReference type="Pfam" id="PF00225">
    <property type="entry name" value="Kinesin"/>
    <property type="match status" value="1"/>
</dbReference>
<sequence>MSRAQSSSKSAPKNISVFCRVRPPVSHEKGHTFDNITYDAGDNRAIIVNRKSGTKMMEKKYFFNRVFKPNVTQKDVYDNFAKGAVEAAFDGQHGVLFVYGQTGSGKTFTISNDDPKNEGVLQQSMKEIWTKIANDTGNDYSCSVSYVQLYNEILTDLLDEQKGKVRIQIGTEGRGDVVMVSDSTGLAIERDVKDYKSTMAFFKTGLSRKEMASTSMNNTSSRSHTVFTLNIKKSKKLGAVTVGAGPEGPTVALEGRLVLCDLAGSERVSKTHAEGKTLDEATHINRSLLTLGKVVAALTENAQHAPFRESKLTRILQYSLMGNGNTSLVVNISPSDENTEESLSAILFGQRASQIKQDAKRHEVLDYKALYLQLMADLDNKNDKTLEDALEEERGVYEDRISALNDQIKLLTSENAMLRNENSQLREAVPPEKLRLIVETPTTGLPGSNGAFSGNGGAEGSGSGSAGGSAGGGNWAKANQELREMIGLRDEKLRVISDERVRLALAVAEEQRRCFQLAQKMRAFALRYKMEREQSTRRQDELCAELAATKGTDYLSALGNFDAVSPRMPREGDDFNDIERAQAQIRAFRAERTELIVYQAKAANAIRMLVREREAALRQAA</sequence>
<dbReference type="GO" id="GO:0003777">
    <property type="term" value="F:microtubule motor activity"/>
    <property type="evidence" value="ECO:0007669"/>
    <property type="project" value="InterPro"/>
</dbReference>
<protein>
    <recommendedName>
        <fullName evidence="7">Kinesin-like protein</fullName>
    </recommendedName>
</protein>
<feature type="binding site" evidence="6">
    <location>
        <begin position="100"/>
        <end position="107"/>
    </location>
    <ligand>
        <name>ATP</name>
        <dbReference type="ChEBI" id="CHEBI:30616"/>
    </ligand>
</feature>
<keyword evidence="1 7" id="KW-0493">Microtubule</keyword>
<dbReference type="GO" id="GO:0008017">
    <property type="term" value="F:microtubule binding"/>
    <property type="evidence" value="ECO:0007669"/>
    <property type="project" value="InterPro"/>
</dbReference>
<keyword evidence="3 6" id="KW-0067">ATP-binding</keyword>
<feature type="compositionally biased region" description="Gly residues" evidence="9">
    <location>
        <begin position="453"/>
        <end position="474"/>
    </location>
</feature>
<dbReference type="PANTHER" id="PTHR47968:SF36">
    <property type="entry name" value="KINESIN HEAVY CHAIN ISOFORM X1"/>
    <property type="match status" value="1"/>
</dbReference>
<dbReference type="PANTHER" id="PTHR47968">
    <property type="entry name" value="CENTROMERE PROTEIN E"/>
    <property type="match status" value="1"/>
</dbReference>
<dbReference type="CDD" id="cd00106">
    <property type="entry name" value="KISc"/>
    <property type="match status" value="1"/>
</dbReference>
<organism evidence="11 12">
    <name type="scientific">Novymonas esmeraldas</name>
    <dbReference type="NCBI Taxonomy" id="1808958"/>
    <lineage>
        <taxon>Eukaryota</taxon>
        <taxon>Discoba</taxon>
        <taxon>Euglenozoa</taxon>
        <taxon>Kinetoplastea</taxon>
        <taxon>Metakinetoplastina</taxon>
        <taxon>Trypanosomatida</taxon>
        <taxon>Trypanosomatidae</taxon>
        <taxon>Novymonas</taxon>
    </lineage>
</organism>
<comment type="similarity">
    <text evidence="6 7">Belongs to the TRAFAC class myosin-kinesin ATPase superfamily. Kinesin family.</text>
</comment>
<feature type="region of interest" description="Disordered" evidence="9">
    <location>
        <begin position="441"/>
        <end position="475"/>
    </location>
</feature>
<gene>
    <name evidence="11" type="ORF">NESM_000119600</name>
</gene>
<dbReference type="AlphaFoldDB" id="A0AAW0F389"/>
<evidence type="ECO:0000256" key="3">
    <source>
        <dbReference type="ARBA" id="ARBA00022840"/>
    </source>
</evidence>
<dbReference type="GO" id="GO:0005524">
    <property type="term" value="F:ATP binding"/>
    <property type="evidence" value="ECO:0007669"/>
    <property type="project" value="UniProtKB-UniRule"/>
</dbReference>
<accession>A0AAW0F389</accession>
<feature type="coiled-coil region" evidence="8">
    <location>
        <begin position="387"/>
        <end position="428"/>
    </location>
</feature>
<dbReference type="InterPro" id="IPR036961">
    <property type="entry name" value="Kinesin_motor_dom_sf"/>
</dbReference>
<dbReference type="InterPro" id="IPR027640">
    <property type="entry name" value="Kinesin-like_fam"/>
</dbReference>
<evidence type="ECO:0000256" key="1">
    <source>
        <dbReference type="ARBA" id="ARBA00022701"/>
    </source>
</evidence>
<evidence type="ECO:0000256" key="7">
    <source>
        <dbReference type="RuleBase" id="RU000394"/>
    </source>
</evidence>
<evidence type="ECO:0000256" key="9">
    <source>
        <dbReference type="SAM" id="MobiDB-lite"/>
    </source>
</evidence>
<dbReference type="PROSITE" id="PS50067">
    <property type="entry name" value="KINESIN_MOTOR_2"/>
    <property type="match status" value="1"/>
</dbReference>